<sequence>MCCVSVVESPAAGALLAALVEQASLKQSELESHPVRSSMKQLLRSMDQLCPFEPQGAPCRPDYMRSFVDYVNTLASVFVRSLGSEDQGGEVKLGNPLLVLLQAPSQLLSHLLFDRQVAPDRVLSLLQQEGLCLSVQQVIVQRCCEALPLWDWCPEPEREASPRREAGPGGVAGPGEGVFRTASLAALLQLQTQEHMSMLGITEPQSHSPSSESEASLEDLRATTPPILILSTSSLSPSRPASSSSSFLLTPSALSFLKSRSPLLATLACLSASPRGAARVQPSGWLVFRGGGRKECVLDGEQISREGECLLRDFPILRAYLGAMVQPVLGTSLGAGEDAAGGGGKICFLLFVFFCLLLRYCVYR</sequence>
<accession>A0A4W5JNE7</accession>
<keyword evidence="1" id="KW-0812">Transmembrane</keyword>
<dbReference type="GO" id="GO:0032465">
    <property type="term" value="P:regulation of cytokinesis"/>
    <property type="evidence" value="ECO:0007669"/>
    <property type="project" value="TreeGrafter"/>
</dbReference>
<dbReference type="PANTHER" id="PTHR46591">
    <property type="entry name" value="ZINC FINGER FYVE DOMAIN-CONTAINING PROTEIN 26"/>
    <property type="match status" value="1"/>
</dbReference>
<dbReference type="GO" id="GO:0005765">
    <property type="term" value="C:lysosomal membrane"/>
    <property type="evidence" value="ECO:0007669"/>
    <property type="project" value="TreeGrafter"/>
</dbReference>
<dbReference type="GO" id="GO:0005813">
    <property type="term" value="C:centrosome"/>
    <property type="evidence" value="ECO:0007669"/>
    <property type="project" value="TreeGrafter"/>
</dbReference>
<dbReference type="GO" id="GO:0032266">
    <property type="term" value="F:phosphatidylinositol-3-phosphate binding"/>
    <property type="evidence" value="ECO:0007669"/>
    <property type="project" value="InterPro"/>
</dbReference>
<dbReference type="Proteomes" id="UP000314982">
    <property type="component" value="Unassembled WGS sequence"/>
</dbReference>
<reference evidence="2" key="3">
    <citation type="submission" date="2025-09" db="UniProtKB">
        <authorList>
            <consortium name="Ensembl"/>
        </authorList>
    </citation>
    <scope>IDENTIFICATION</scope>
</reference>
<keyword evidence="1" id="KW-0472">Membrane</keyword>
<reference evidence="2" key="2">
    <citation type="submission" date="2025-08" db="UniProtKB">
        <authorList>
            <consortium name="Ensembl"/>
        </authorList>
    </citation>
    <scope>IDENTIFICATION</scope>
</reference>
<dbReference type="GO" id="GO:0030496">
    <property type="term" value="C:midbody"/>
    <property type="evidence" value="ECO:0007669"/>
    <property type="project" value="TreeGrafter"/>
</dbReference>
<evidence type="ECO:0000313" key="2">
    <source>
        <dbReference type="Ensembl" id="ENSHHUP00000001239.1"/>
    </source>
</evidence>
<dbReference type="GO" id="GO:0000724">
    <property type="term" value="P:double-strand break repair via homologous recombination"/>
    <property type="evidence" value="ECO:0007669"/>
    <property type="project" value="InterPro"/>
</dbReference>
<dbReference type="Ensembl" id="ENSHHUT00000001270.1">
    <property type="protein sequence ID" value="ENSHHUP00000001239.1"/>
    <property type="gene ID" value="ENSHHUG00000000828.1"/>
</dbReference>
<name>A0A4W5JNE7_9TELE</name>
<dbReference type="AlphaFoldDB" id="A0A4W5JNE7"/>
<dbReference type="InterPro" id="IPR028730">
    <property type="entry name" value="ZFYVE26"/>
</dbReference>
<proteinExistence type="predicted"/>
<evidence type="ECO:0000256" key="1">
    <source>
        <dbReference type="SAM" id="Phobius"/>
    </source>
</evidence>
<keyword evidence="3" id="KW-1185">Reference proteome</keyword>
<protein>
    <submittedName>
        <fullName evidence="2">Uncharacterized protein</fullName>
    </submittedName>
</protein>
<organism evidence="2 3">
    <name type="scientific">Hucho hucho</name>
    <name type="common">huchen</name>
    <dbReference type="NCBI Taxonomy" id="62062"/>
    <lineage>
        <taxon>Eukaryota</taxon>
        <taxon>Metazoa</taxon>
        <taxon>Chordata</taxon>
        <taxon>Craniata</taxon>
        <taxon>Vertebrata</taxon>
        <taxon>Euteleostomi</taxon>
        <taxon>Actinopterygii</taxon>
        <taxon>Neopterygii</taxon>
        <taxon>Teleostei</taxon>
        <taxon>Protacanthopterygii</taxon>
        <taxon>Salmoniformes</taxon>
        <taxon>Salmonidae</taxon>
        <taxon>Salmoninae</taxon>
        <taxon>Hucho</taxon>
    </lineage>
</organism>
<dbReference type="GO" id="GO:0000281">
    <property type="term" value="P:mitotic cytokinesis"/>
    <property type="evidence" value="ECO:0007669"/>
    <property type="project" value="InterPro"/>
</dbReference>
<keyword evidence="1" id="KW-1133">Transmembrane helix</keyword>
<dbReference type="PANTHER" id="PTHR46591:SF1">
    <property type="entry name" value="ZINC FINGER FYVE DOMAIN-CONTAINING PROTEIN 26"/>
    <property type="match status" value="1"/>
</dbReference>
<dbReference type="STRING" id="62062.ENSHHUP00000001239"/>
<feature type="transmembrane region" description="Helical" evidence="1">
    <location>
        <begin position="342"/>
        <end position="362"/>
    </location>
</feature>
<reference evidence="3" key="1">
    <citation type="submission" date="2018-06" db="EMBL/GenBank/DDBJ databases">
        <title>Genome assembly of Danube salmon.</title>
        <authorList>
            <person name="Macqueen D.J."/>
            <person name="Gundappa M.K."/>
        </authorList>
    </citation>
    <scope>NUCLEOTIDE SEQUENCE [LARGE SCALE GENOMIC DNA]</scope>
</reference>
<evidence type="ECO:0000313" key="3">
    <source>
        <dbReference type="Proteomes" id="UP000314982"/>
    </source>
</evidence>
<dbReference type="GeneTree" id="ENSGT00920000149143"/>